<evidence type="ECO:0000313" key="3">
    <source>
        <dbReference type="Proteomes" id="UP001154420"/>
    </source>
</evidence>
<feature type="transmembrane region" description="Helical" evidence="1">
    <location>
        <begin position="328"/>
        <end position="346"/>
    </location>
</feature>
<gene>
    <name evidence="2" type="ORF">D5281_16925</name>
</gene>
<dbReference type="EMBL" id="QZDT01000032">
    <property type="protein sequence ID" value="NBJ94223.1"/>
    <property type="molecule type" value="Genomic_DNA"/>
</dbReference>
<keyword evidence="1" id="KW-1133">Transmembrane helix</keyword>
<feature type="transmembrane region" description="Helical" evidence="1">
    <location>
        <begin position="88"/>
        <end position="120"/>
    </location>
</feature>
<feature type="transmembrane region" description="Helical" evidence="1">
    <location>
        <begin position="140"/>
        <end position="159"/>
    </location>
</feature>
<proteinExistence type="predicted"/>
<evidence type="ECO:0000256" key="1">
    <source>
        <dbReference type="SAM" id="Phobius"/>
    </source>
</evidence>
<keyword evidence="1" id="KW-0472">Membrane</keyword>
<organism evidence="2 3">
    <name type="scientific">Parablautia muri</name>
    <dbReference type="NCBI Taxonomy" id="2320879"/>
    <lineage>
        <taxon>Bacteria</taxon>
        <taxon>Bacillati</taxon>
        <taxon>Bacillota</taxon>
        <taxon>Clostridia</taxon>
        <taxon>Lachnospirales</taxon>
        <taxon>Lachnospiraceae</taxon>
        <taxon>Parablautia</taxon>
    </lineage>
</organism>
<keyword evidence="3" id="KW-1185">Reference proteome</keyword>
<dbReference type="Pfam" id="PF13687">
    <property type="entry name" value="DUF4153"/>
    <property type="match status" value="1"/>
</dbReference>
<name>A0A9X5GSM4_9FIRM</name>
<feature type="transmembrane region" description="Helical" evidence="1">
    <location>
        <begin position="283"/>
        <end position="308"/>
    </location>
</feature>
<evidence type="ECO:0000313" key="2">
    <source>
        <dbReference type="EMBL" id="NBJ94223.1"/>
    </source>
</evidence>
<feature type="transmembrane region" description="Helical" evidence="1">
    <location>
        <begin position="198"/>
        <end position="218"/>
    </location>
</feature>
<accession>A0A9X5GSM4</accession>
<dbReference type="Proteomes" id="UP001154420">
    <property type="component" value="Unassembled WGS sequence"/>
</dbReference>
<protein>
    <submittedName>
        <fullName evidence="2">DUF4173 domain-containing protein</fullName>
    </submittedName>
</protein>
<feature type="transmembrane region" description="Helical" evidence="1">
    <location>
        <begin position="421"/>
        <end position="443"/>
    </location>
</feature>
<sequence>MTTESILNENQNQKPEPVTIQETEKTIKKSNPLFIFMAAGSFIYAFFYTLFLYKNNSGITYPFFVGGTCLLFFLYMKKSGITAKKFSLFLLISLLLLGISTCFTDSYILIFFNKVGIFFLFFYLMLHNLYEDKNWDLPKYLGAIINILFTSLAFIFRPFTDFSTYHKNRASIKFSSENNEHCEPLQYGSSIKKDNLKYILFGILIAMPLLFIILLLLYQADAVFSSMLDQIFYFDFYIDFEDDIYGIIFLFLFAFFATYSIMSRISVHNLKEEIPDKRTGEPIMGITFTGLISLVYLVFCYIQVVYLFGGFGTLPAHYTYSSYAREGFFQLVFVCIINLLLVLSCMKRFRESKILKGILTFISICTYIMIASSAYRMLLYIQVYYLTFLRIFVLWALFVIFLLMSGALIMIHKIKFPLTKYCLITVTILYILFSFSHPDYWIARYNLMNSLSQETVTENENNLEESYQTKNTFHDYYYLRHLSDDAAPVIFAKAKELGYEKNDWFLNYAASIVTKNTDWNHSDKIEGYLPQKPSIRKWNMSRWKAIYTYTEYYNSNKEFAHKVINYI</sequence>
<feature type="transmembrane region" description="Helical" evidence="1">
    <location>
        <begin position="59"/>
        <end position="76"/>
    </location>
</feature>
<reference evidence="2" key="1">
    <citation type="submission" date="2018-09" db="EMBL/GenBank/DDBJ databases">
        <title>Murine metabolic-syndrome-specific gut microbial biobank.</title>
        <authorList>
            <person name="Liu C."/>
        </authorList>
    </citation>
    <scope>NUCLEOTIDE SEQUENCE</scope>
    <source>
        <strain evidence="2">D42-62</strain>
    </source>
</reference>
<dbReference type="InterPro" id="IPR025291">
    <property type="entry name" value="DUF4153"/>
</dbReference>
<feature type="transmembrane region" description="Helical" evidence="1">
    <location>
        <begin position="33"/>
        <end position="53"/>
    </location>
</feature>
<dbReference type="OrthoDB" id="9767931at2"/>
<dbReference type="RefSeq" id="WP_160561258.1">
    <property type="nucleotide sequence ID" value="NZ_QZDT01000032.1"/>
</dbReference>
<dbReference type="AlphaFoldDB" id="A0A9X5GSM4"/>
<comment type="caution">
    <text evidence="2">The sequence shown here is derived from an EMBL/GenBank/DDBJ whole genome shotgun (WGS) entry which is preliminary data.</text>
</comment>
<feature type="transmembrane region" description="Helical" evidence="1">
    <location>
        <begin position="358"/>
        <end position="378"/>
    </location>
</feature>
<feature type="transmembrane region" description="Helical" evidence="1">
    <location>
        <begin position="384"/>
        <end position="409"/>
    </location>
</feature>
<feature type="transmembrane region" description="Helical" evidence="1">
    <location>
        <begin position="244"/>
        <end position="262"/>
    </location>
</feature>
<keyword evidence="1" id="KW-0812">Transmembrane</keyword>